<keyword evidence="5 7" id="KW-0472">Membrane</keyword>
<feature type="transmembrane region" description="Helical" evidence="7">
    <location>
        <begin position="292"/>
        <end position="317"/>
    </location>
</feature>
<name>A0A931FWB4_9ACTN</name>
<dbReference type="InterPro" id="IPR050250">
    <property type="entry name" value="Macrolide_Exporter_MacB"/>
</dbReference>
<dbReference type="PANTHER" id="PTHR30572:SF4">
    <property type="entry name" value="ABC TRANSPORTER PERMEASE YTRF"/>
    <property type="match status" value="1"/>
</dbReference>
<organism evidence="9 10">
    <name type="scientific">Actinoplanes aureus</name>
    <dbReference type="NCBI Taxonomy" id="2792083"/>
    <lineage>
        <taxon>Bacteria</taxon>
        <taxon>Bacillati</taxon>
        <taxon>Actinomycetota</taxon>
        <taxon>Actinomycetes</taxon>
        <taxon>Micromonosporales</taxon>
        <taxon>Micromonosporaceae</taxon>
        <taxon>Actinoplanes</taxon>
    </lineage>
</organism>
<keyword evidence="4 7" id="KW-1133">Transmembrane helix</keyword>
<reference evidence="9" key="1">
    <citation type="submission" date="2020-11" db="EMBL/GenBank/DDBJ databases">
        <title>Isolation and identification of active actinomycetes.</title>
        <authorList>
            <person name="Sun X."/>
        </authorList>
    </citation>
    <scope>NUCLEOTIDE SEQUENCE</scope>
    <source>
        <strain evidence="9">NEAU-A11</strain>
    </source>
</reference>
<comment type="similarity">
    <text evidence="6">Belongs to the ABC-4 integral membrane protein family.</text>
</comment>
<dbReference type="InterPro" id="IPR003838">
    <property type="entry name" value="ABC3_permease_C"/>
</dbReference>
<comment type="caution">
    <text evidence="9">The sequence shown here is derived from an EMBL/GenBank/DDBJ whole genome shotgun (WGS) entry which is preliminary data.</text>
</comment>
<evidence type="ECO:0000256" key="6">
    <source>
        <dbReference type="ARBA" id="ARBA00038076"/>
    </source>
</evidence>
<feature type="transmembrane region" description="Helical" evidence="7">
    <location>
        <begin position="337"/>
        <end position="360"/>
    </location>
</feature>
<feature type="transmembrane region" description="Helical" evidence="7">
    <location>
        <begin position="416"/>
        <end position="434"/>
    </location>
</feature>
<keyword evidence="2" id="KW-1003">Cell membrane</keyword>
<evidence type="ECO:0000259" key="8">
    <source>
        <dbReference type="Pfam" id="PF02687"/>
    </source>
</evidence>
<keyword evidence="3 7" id="KW-0812">Transmembrane</keyword>
<evidence type="ECO:0000256" key="5">
    <source>
        <dbReference type="ARBA" id="ARBA00023136"/>
    </source>
</evidence>
<dbReference type="Proteomes" id="UP000598146">
    <property type="component" value="Unassembled WGS sequence"/>
</dbReference>
<feature type="transmembrane region" description="Helical" evidence="7">
    <location>
        <begin position="446"/>
        <end position="467"/>
    </location>
</feature>
<dbReference type="AlphaFoldDB" id="A0A931FWB4"/>
<evidence type="ECO:0000256" key="7">
    <source>
        <dbReference type="SAM" id="Phobius"/>
    </source>
</evidence>
<dbReference type="GO" id="GO:0005886">
    <property type="term" value="C:plasma membrane"/>
    <property type="evidence" value="ECO:0007669"/>
    <property type="project" value="UniProtKB-SubCell"/>
</dbReference>
<evidence type="ECO:0000256" key="3">
    <source>
        <dbReference type="ARBA" id="ARBA00022692"/>
    </source>
</evidence>
<feature type="transmembrane region" description="Helical" evidence="7">
    <location>
        <begin position="504"/>
        <end position="524"/>
    </location>
</feature>
<dbReference type="GO" id="GO:0022857">
    <property type="term" value="F:transmembrane transporter activity"/>
    <property type="evidence" value="ECO:0007669"/>
    <property type="project" value="TreeGrafter"/>
</dbReference>
<evidence type="ECO:0000256" key="1">
    <source>
        <dbReference type="ARBA" id="ARBA00004651"/>
    </source>
</evidence>
<feature type="transmembrane region" description="Helical" evidence="7">
    <location>
        <begin position="792"/>
        <end position="821"/>
    </location>
</feature>
<protein>
    <submittedName>
        <fullName evidence="9">ABC transporter permease</fullName>
    </submittedName>
</protein>
<evidence type="ECO:0000256" key="2">
    <source>
        <dbReference type="ARBA" id="ARBA00022475"/>
    </source>
</evidence>
<feature type="transmembrane region" description="Helical" evidence="7">
    <location>
        <begin position="841"/>
        <end position="860"/>
    </location>
</feature>
<dbReference type="Pfam" id="PF02687">
    <property type="entry name" value="FtsX"/>
    <property type="match status" value="1"/>
</dbReference>
<evidence type="ECO:0000256" key="4">
    <source>
        <dbReference type="ARBA" id="ARBA00022989"/>
    </source>
</evidence>
<proteinExistence type="inferred from homology"/>
<evidence type="ECO:0000313" key="10">
    <source>
        <dbReference type="Proteomes" id="UP000598146"/>
    </source>
</evidence>
<gene>
    <name evidence="9" type="ORF">I4J89_06780</name>
</gene>
<comment type="subcellular location">
    <subcellularLocation>
        <location evidence="1">Cell membrane</location>
        <topology evidence="1">Multi-pass membrane protein</topology>
    </subcellularLocation>
</comment>
<feature type="transmembrane region" description="Helical" evidence="7">
    <location>
        <begin position="372"/>
        <end position="395"/>
    </location>
</feature>
<dbReference type="EMBL" id="JADQTO010000003">
    <property type="protein sequence ID" value="MBG0561165.1"/>
    <property type="molecule type" value="Genomic_DNA"/>
</dbReference>
<feature type="domain" description="ABC3 transporter permease C-terminal" evidence="8">
    <location>
        <begin position="752"/>
        <end position="860"/>
    </location>
</feature>
<sequence length="881" mass="91139">MGTLRRVRAYAGQLGLLAALVVLTAFLASGLPRIANDRTDVGLRAEIGRLEPSQRDLTFALPGLDPLVRPPGDQSAKLDRVRQELPAPLPGLIEDGWFVAEAGPAGVAVGAADPGSCPPLAAVRRQTGSEQATRLVEGRAPQSREVPEAIAGRDEARALGVRVGDTLTMHSRWGTAQVSLVGVYEPVDPAAAFWADSKLTRVPCPSVDDGTRFRATLLTDRGGAELAALRTGELRERWRYRLDAQRLTADRIGDLTIAVAAARRYPPEFSTLLSSVDATLADFDERLRGVRALLAVVQAGLLATAAGLILLAARLGVDRRRNEYALIRARGGSVRAIGARALGETTLVVLPAAALGWLAGALTGGRPDAWEPLLAGAIVLLAVAAPAGYAAAGARHPDFTGHRRDLAADRPSPRRLTAELFVVALAAGGIYLVRRRGIDAGAGVDPYLVTAPVLLALAASLVALRVMPFPLARLGRLAARARGAVVFLGISGASRGAPLRSGPLAVLVVAIATGIFSSTVTTTVGHARDRAAELAIPADALVTGFLFAPDTAAEVAELDGVDAAVPVLALPATNIRGEDSPLIVQAQGLVADATAIPGMPEVLTSARPGGEQVPAVVSPMLAKRVGAGGTVEVQGRQYAFRVAAVQDTVPGLSTDVRDFVALPLQAMPIPDFQPIVPNRILLRGDAYDPRAVREVADAGQSRQAKDATGQDVEAYELAMPATLTTRAALRAELGKRGVDGVLGFTFSAGVAASAGLALLAVALTVLAGAPARGRTLSRLRTLGLSTRQGRRLLVFELVPLLGVAVLVGGLVGTALPVLIGSALGLSDFTAGLPAGISVDPLLAAGVLVVAALAVAAALVVEDIANRRLRLGTVLRLGEEQL</sequence>
<keyword evidence="10" id="KW-1185">Reference proteome</keyword>
<accession>A0A931FWB4</accession>
<feature type="transmembrane region" description="Helical" evidence="7">
    <location>
        <begin position="746"/>
        <end position="771"/>
    </location>
</feature>
<dbReference type="PANTHER" id="PTHR30572">
    <property type="entry name" value="MEMBRANE COMPONENT OF TRANSPORTER-RELATED"/>
    <property type="match status" value="1"/>
</dbReference>
<evidence type="ECO:0000313" key="9">
    <source>
        <dbReference type="EMBL" id="MBG0561165.1"/>
    </source>
</evidence>